<comment type="caution">
    <text evidence="1">The sequence shown here is derived from an EMBL/GenBank/DDBJ whole genome shotgun (WGS) entry which is preliminary data.</text>
</comment>
<dbReference type="EMBL" id="CACRXK020002677">
    <property type="protein sequence ID" value="CAB3995512.1"/>
    <property type="molecule type" value="Genomic_DNA"/>
</dbReference>
<gene>
    <name evidence="1" type="ORF">PACLA_8A018083</name>
</gene>
<keyword evidence="2" id="KW-1185">Reference proteome</keyword>
<sequence>MAHETSFIMGYSDSEDDLYNDMFDSDCEGMSSAEELDLELGLFDDNSRQVLRRFGRFIIKRHV</sequence>
<proteinExistence type="predicted"/>
<dbReference type="Proteomes" id="UP001152795">
    <property type="component" value="Unassembled WGS sequence"/>
</dbReference>
<reference evidence="1" key="1">
    <citation type="submission" date="2020-04" db="EMBL/GenBank/DDBJ databases">
        <authorList>
            <person name="Alioto T."/>
            <person name="Alioto T."/>
            <person name="Gomez Garrido J."/>
        </authorList>
    </citation>
    <scope>NUCLEOTIDE SEQUENCE</scope>
    <source>
        <strain evidence="1">A484AB</strain>
    </source>
</reference>
<dbReference type="AlphaFoldDB" id="A0A7D9DXC3"/>
<name>A0A7D9DXC3_PARCT</name>
<evidence type="ECO:0000313" key="2">
    <source>
        <dbReference type="Proteomes" id="UP001152795"/>
    </source>
</evidence>
<evidence type="ECO:0000313" key="1">
    <source>
        <dbReference type="EMBL" id="CAB3995512.1"/>
    </source>
</evidence>
<accession>A0A7D9DXC3</accession>
<organism evidence="1 2">
    <name type="scientific">Paramuricea clavata</name>
    <name type="common">Red gorgonian</name>
    <name type="synonym">Violescent sea-whip</name>
    <dbReference type="NCBI Taxonomy" id="317549"/>
    <lineage>
        <taxon>Eukaryota</taxon>
        <taxon>Metazoa</taxon>
        <taxon>Cnidaria</taxon>
        <taxon>Anthozoa</taxon>
        <taxon>Octocorallia</taxon>
        <taxon>Malacalcyonacea</taxon>
        <taxon>Plexauridae</taxon>
        <taxon>Paramuricea</taxon>
    </lineage>
</organism>
<protein>
    <submittedName>
        <fullName evidence="1">Uncharacterized protein</fullName>
    </submittedName>
</protein>